<dbReference type="PANTHER" id="PTHR32322:SF2">
    <property type="entry name" value="EAMA DOMAIN-CONTAINING PROTEIN"/>
    <property type="match status" value="1"/>
</dbReference>
<dbReference type="OrthoDB" id="2352272at2"/>
<dbReference type="InterPro" id="IPR037185">
    <property type="entry name" value="EmrE-like"/>
</dbReference>
<keyword evidence="3 6" id="KW-0812">Transmembrane</keyword>
<proteinExistence type="inferred from homology"/>
<feature type="domain" description="EamA" evidence="7">
    <location>
        <begin position="150"/>
        <end position="284"/>
    </location>
</feature>
<evidence type="ECO:0000256" key="2">
    <source>
        <dbReference type="ARBA" id="ARBA00007362"/>
    </source>
</evidence>
<dbReference type="Proteomes" id="UP000464524">
    <property type="component" value="Chromosome"/>
</dbReference>
<dbReference type="RefSeq" id="WP_160180495.1">
    <property type="nucleotide sequence ID" value="NZ_CP047656.1"/>
</dbReference>
<reference evidence="8 9" key="1">
    <citation type="submission" date="2019-12" db="EMBL/GenBank/DDBJ databases">
        <title>Genome sequencing and assembly of endphytes of Porphyra tenera.</title>
        <authorList>
            <person name="Park J.M."/>
            <person name="Shin R."/>
            <person name="Jo S.H."/>
        </authorList>
    </citation>
    <scope>NUCLEOTIDE SEQUENCE [LARGE SCALE GENOMIC DNA]</scope>
    <source>
        <strain evidence="8 9">GPM4</strain>
    </source>
</reference>
<dbReference type="Pfam" id="PF00892">
    <property type="entry name" value="EamA"/>
    <property type="match status" value="2"/>
</dbReference>
<comment type="subcellular location">
    <subcellularLocation>
        <location evidence="1">Membrane</location>
        <topology evidence="1">Multi-pass membrane protein</topology>
    </subcellularLocation>
</comment>
<accession>A0A857JLN8</accession>
<sequence>MSNPVLFSIVSLIWGTTWIAITFQLGELDPILSVAIRFSLAAVILGGYCIFKGLSLRLPTHLHIKMATAGLCLYGLEYSFLYLSQQYVISALVAVMSSGMIYINVVLRRVFLKKPIRLEVVLGGAFGMLGMGLIFYPEFSHVQADTVLAFGIALALASFLFAGVGNVISERILDYGTPVIQMNFWAMSYGALGIFSFAIMTDVEWILPTRWQFYLALIYLTVFGSVIAFGAYMKLIRQMGSDKTTYVALVYPIVALCASTLFEGYQWYLASVLGVLLVIIGNAIAMGKLSLKYLGNSA</sequence>
<evidence type="ECO:0000256" key="1">
    <source>
        <dbReference type="ARBA" id="ARBA00004141"/>
    </source>
</evidence>
<evidence type="ECO:0000313" key="9">
    <source>
        <dbReference type="Proteomes" id="UP000464524"/>
    </source>
</evidence>
<gene>
    <name evidence="8" type="ORF">FX988_02683</name>
</gene>
<dbReference type="PANTHER" id="PTHR32322">
    <property type="entry name" value="INNER MEMBRANE TRANSPORTER"/>
    <property type="match status" value="1"/>
</dbReference>
<evidence type="ECO:0000313" key="8">
    <source>
        <dbReference type="EMBL" id="QHJ12426.1"/>
    </source>
</evidence>
<dbReference type="KEGG" id="pmes:FX988_02683"/>
<comment type="similarity">
    <text evidence="2">Belongs to the EamA transporter family.</text>
</comment>
<feature type="transmembrane region" description="Helical" evidence="6">
    <location>
        <begin position="244"/>
        <end position="262"/>
    </location>
</feature>
<evidence type="ECO:0000256" key="5">
    <source>
        <dbReference type="ARBA" id="ARBA00023136"/>
    </source>
</evidence>
<feature type="transmembrane region" description="Helical" evidence="6">
    <location>
        <begin position="87"/>
        <end position="106"/>
    </location>
</feature>
<evidence type="ECO:0000256" key="3">
    <source>
        <dbReference type="ARBA" id="ARBA00022692"/>
    </source>
</evidence>
<feature type="transmembrane region" description="Helical" evidence="6">
    <location>
        <begin position="63"/>
        <end position="81"/>
    </location>
</feature>
<feature type="transmembrane region" description="Helical" evidence="6">
    <location>
        <begin position="268"/>
        <end position="287"/>
    </location>
</feature>
<feature type="transmembrane region" description="Helical" evidence="6">
    <location>
        <begin position="31"/>
        <end position="51"/>
    </location>
</feature>
<keyword evidence="9" id="KW-1185">Reference proteome</keyword>
<dbReference type="InterPro" id="IPR000620">
    <property type="entry name" value="EamA_dom"/>
</dbReference>
<evidence type="ECO:0000259" key="7">
    <source>
        <dbReference type="Pfam" id="PF00892"/>
    </source>
</evidence>
<dbReference type="SUPFAM" id="SSF103481">
    <property type="entry name" value="Multidrug resistance efflux transporter EmrE"/>
    <property type="match status" value="2"/>
</dbReference>
<protein>
    <recommendedName>
        <fullName evidence="7">EamA domain-containing protein</fullName>
    </recommendedName>
</protein>
<feature type="transmembrane region" description="Helical" evidence="6">
    <location>
        <begin position="211"/>
        <end position="232"/>
    </location>
</feature>
<feature type="transmembrane region" description="Helical" evidence="6">
    <location>
        <begin position="180"/>
        <end position="199"/>
    </location>
</feature>
<dbReference type="AlphaFoldDB" id="A0A857JLN8"/>
<keyword evidence="4 6" id="KW-1133">Transmembrane helix</keyword>
<keyword evidence="5 6" id="KW-0472">Membrane</keyword>
<evidence type="ECO:0000256" key="4">
    <source>
        <dbReference type="ARBA" id="ARBA00022989"/>
    </source>
</evidence>
<feature type="transmembrane region" description="Helical" evidence="6">
    <location>
        <begin position="148"/>
        <end position="168"/>
    </location>
</feature>
<feature type="transmembrane region" description="Helical" evidence="6">
    <location>
        <begin position="5"/>
        <end position="25"/>
    </location>
</feature>
<dbReference type="EMBL" id="CP047656">
    <property type="protein sequence ID" value="QHJ12426.1"/>
    <property type="molecule type" value="Genomic_DNA"/>
</dbReference>
<organism evidence="8 9">
    <name type="scientific">Paraglaciecola mesophila</name>
    <dbReference type="NCBI Taxonomy" id="197222"/>
    <lineage>
        <taxon>Bacteria</taxon>
        <taxon>Pseudomonadati</taxon>
        <taxon>Pseudomonadota</taxon>
        <taxon>Gammaproteobacteria</taxon>
        <taxon>Alteromonadales</taxon>
        <taxon>Alteromonadaceae</taxon>
        <taxon>Paraglaciecola</taxon>
    </lineage>
</organism>
<feature type="domain" description="EamA" evidence="7">
    <location>
        <begin position="6"/>
        <end position="135"/>
    </location>
</feature>
<dbReference type="GO" id="GO:0016020">
    <property type="term" value="C:membrane"/>
    <property type="evidence" value="ECO:0007669"/>
    <property type="project" value="UniProtKB-SubCell"/>
</dbReference>
<feature type="transmembrane region" description="Helical" evidence="6">
    <location>
        <begin position="118"/>
        <end position="136"/>
    </location>
</feature>
<name>A0A857JLN8_9ALTE</name>
<dbReference type="InterPro" id="IPR050638">
    <property type="entry name" value="AA-Vitamin_Transporters"/>
</dbReference>
<evidence type="ECO:0000256" key="6">
    <source>
        <dbReference type="SAM" id="Phobius"/>
    </source>
</evidence>